<keyword evidence="2" id="KW-1185">Reference proteome</keyword>
<proteinExistence type="predicted"/>
<gene>
    <name evidence="1" type="ORF">BDZ31_002618</name>
</gene>
<reference evidence="1 2" key="1">
    <citation type="submission" date="2020-08" db="EMBL/GenBank/DDBJ databases">
        <title>Genomic Encyclopedia of Archaeal and Bacterial Type Strains, Phase II (KMG-II): from individual species to whole genera.</title>
        <authorList>
            <person name="Goeker M."/>
        </authorList>
    </citation>
    <scope>NUCLEOTIDE SEQUENCE [LARGE SCALE GENOMIC DNA]</scope>
    <source>
        <strain evidence="1 2">DSM 23288</strain>
    </source>
</reference>
<organism evidence="1 2">
    <name type="scientific">Conexibacter arvalis</name>
    <dbReference type="NCBI Taxonomy" id="912552"/>
    <lineage>
        <taxon>Bacteria</taxon>
        <taxon>Bacillati</taxon>
        <taxon>Actinomycetota</taxon>
        <taxon>Thermoleophilia</taxon>
        <taxon>Solirubrobacterales</taxon>
        <taxon>Conexibacteraceae</taxon>
        <taxon>Conexibacter</taxon>
    </lineage>
</organism>
<dbReference type="AlphaFoldDB" id="A0A840IDW1"/>
<sequence>MPTHEPELSEPYYGGDFYDGGTYDRTPPGATIQYFYTEDDGYSYDPDAPGEVEWLTEAVAAGPDVGWSDDAERRRTGEAILRHYFAREPTRDELDTFMEEIAPSLQDGQPFAIGTDVLRNAGLDR</sequence>
<comment type="caution">
    <text evidence="1">The sequence shown here is derived from an EMBL/GenBank/DDBJ whole genome shotgun (WGS) entry which is preliminary data.</text>
</comment>
<dbReference type="Proteomes" id="UP000585272">
    <property type="component" value="Unassembled WGS sequence"/>
</dbReference>
<accession>A0A840IDW1</accession>
<name>A0A840IDW1_9ACTN</name>
<protein>
    <submittedName>
        <fullName evidence="1">Uncharacterized protein</fullName>
    </submittedName>
</protein>
<evidence type="ECO:0000313" key="1">
    <source>
        <dbReference type="EMBL" id="MBB4663029.1"/>
    </source>
</evidence>
<dbReference type="EMBL" id="JACHNU010000003">
    <property type="protein sequence ID" value="MBB4663029.1"/>
    <property type="molecule type" value="Genomic_DNA"/>
</dbReference>
<dbReference type="RefSeq" id="WP_183342711.1">
    <property type="nucleotide sequence ID" value="NZ_JACHNU010000003.1"/>
</dbReference>
<evidence type="ECO:0000313" key="2">
    <source>
        <dbReference type="Proteomes" id="UP000585272"/>
    </source>
</evidence>